<keyword evidence="2 13" id="KW-0963">Cytoplasm</keyword>
<evidence type="ECO:0000256" key="7">
    <source>
        <dbReference type="ARBA" id="ARBA00022833"/>
    </source>
</evidence>
<dbReference type="PRINTS" id="PR01047">
    <property type="entry name" value="TRNASYNTHTHR"/>
</dbReference>
<evidence type="ECO:0000256" key="1">
    <source>
        <dbReference type="ARBA" id="ARBA00008226"/>
    </source>
</evidence>
<keyword evidence="7 13" id="KW-0862">Zinc</keyword>
<dbReference type="KEGG" id="mstr:EGN60_03110"/>
<evidence type="ECO:0000256" key="13">
    <source>
        <dbReference type="HAMAP-Rule" id="MF_00184"/>
    </source>
</evidence>
<keyword evidence="9 13" id="KW-0694">RNA-binding</keyword>
<evidence type="ECO:0000256" key="9">
    <source>
        <dbReference type="ARBA" id="ARBA00022884"/>
    </source>
</evidence>
<dbReference type="Proteomes" id="UP000275883">
    <property type="component" value="Chromosome"/>
</dbReference>
<dbReference type="GO" id="GO:0005524">
    <property type="term" value="F:ATP binding"/>
    <property type="evidence" value="ECO:0007669"/>
    <property type="project" value="UniProtKB-UniRule"/>
</dbReference>
<dbReference type="GO" id="GO:0005737">
    <property type="term" value="C:cytoplasm"/>
    <property type="evidence" value="ECO:0007669"/>
    <property type="project" value="UniProtKB-SubCell"/>
</dbReference>
<comment type="cofactor">
    <cofactor evidence="13">
        <name>Zn(2+)</name>
        <dbReference type="ChEBI" id="CHEBI:29105"/>
    </cofactor>
    <text evidence="13">Binds 1 zinc ion per subunit.</text>
</comment>
<evidence type="ECO:0000256" key="5">
    <source>
        <dbReference type="ARBA" id="ARBA00022723"/>
    </source>
</evidence>
<dbReference type="InterPro" id="IPR036621">
    <property type="entry name" value="Anticodon-bd_dom_sf"/>
</dbReference>
<dbReference type="HAMAP" id="MF_00184">
    <property type="entry name" value="Thr_tRNA_synth"/>
    <property type="match status" value="1"/>
</dbReference>
<evidence type="ECO:0000313" key="17">
    <source>
        <dbReference type="Proteomes" id="UP000275883"/>
    </source>
</evidence>
<evidence type="ECO:0000256" key="2">
    <source>
        <dbReference type="ARBA" id="ARBA00022490"/>
    </source>
</evidence>
<dbReference type="InterPro" id="IPR002320">
    <property type="entry name" value="Thr-tRNA-ligase_IIa"/>
</dbReference>
<feature type="domain" description="Aminoacyl-transfer RNA synthetases class-II family profile" evidence="14">
    <location>
        <begin position="207"/>
        <end position="477"/>
    </location>
</feature>
<keyword evidence="10 13" id="KW-0648">Protein biosynthesis</keyword>
<feature type="binding site" evidence="13">
    <location>
        <position position="273"/>
    </location>
    <ligand>
        <name>Zn(2+)</name>
        <dbReference type="ChEBI" id="CHEBI:29105"/>
        <note>catalytic</note>
    </ligand>
</feature>
<feature type="binding site" evidence="13">
    <location>
        <position position="454"/>
    </location>
    <ligand>
        <name>Zn(2+)</name>
        <dbReference type="ChEBI" id="CHEBI:29105"/>
        <note>catalytic</note>
    </ligand>
</feature>
<gene>
    <name evidence="13" type="primary">thrS</name>
    <name evidence="15" type="ORF">EGN60_03110</name>
    <name evidence="16" type="ORF">FJM01_02990</name>
</gene>
<evidence type="ECO:0000256" key="4">
    <source>
        <dbReference type="ARBA" id="ARBA00022598"/>
    </source>
</evidence>
<dbReference type="Proteomes" id="UP000317904">
    <property type="component" value="Unassembled WGS sequence"/>
</dbReference>
<keyword evidence="6 13" id="KW-0547">Nucleotide-binding</keyword>
<accession>A0A502M5G4</accession>
<reference evidence="15 17" key="1">
    <citation type="submission" date="2018-11" db="EMBL/GenBank/DDBJ databases">
        <title>Genome sequence of Mycoplasma struthionis sp. nov.</title>
        <authorList>
            <person name="Spergser J."/>
        </authorList>
    </citation>
    <scope>NUCLEOTIDE SEQUENCE [LARGE SCALE GENOMIC DNA]</scope>
    <source>
        <strain evidence="15 17">237IA</strain>
    </source>
</reference>
<keyword evidence="5 13" id="KW-0479">Metal-binding</keyword>
<dbReference type="PANTHER" id="PTHR11451:SF56">
    <property type="entry name" value="THREONINE--TRNA LIGASE 1"/>
    <property type="match status" value="1"/>
</dbReference>
<dbReference type="SUPFAM" id="SSF52954">
    <property type="entry name" value="Class II aaRS ABD-related"/>
    <property type="match status" value="1"/>
</dbReference>
<proteinExistence type="inferred from homology"/>
<dbReference type="Gene3D" id="3.40.50.800">
    <property type="entry name" value="Anticodon-binding domain"/>
    <property type="match status" value="1"/>
</dbReference>
<dbReference type="EC" id="6.1.1.3" evidence="13"/>
<dbReference type="NCBIfam" id="TIGR00418">
    <property type="entry name" value="thrS"/>
    <property type="match status" value="1"/>
</dbReference>
<dbReference type="CDD" id="cd00860">
    <property type="entry name" value="ThrRS_anticodon"/>
    <property type="match status" value="1"/>
</dbReference>
<comment type="similarity">
    <text evidence="1 13">Belongs to the class-II aminoacyl-tRNA synthetase family.</text>
</comment>
<evidence type="ECO:0000256" key="6">
    <source>
        <dbReference type="ARBA" id="ARBA00022741"/>
    </source>
</evidence>
<name>A0A3G8LJ57_9MOLU</name>
<dbReference type="Gene3D" id="3.30.980.10">
    <property type="entry name" value="Threonyl-trna Synthetase, Chain A, domain 2"/>
    <property type="match status" value="1"/>
</dbReference>
<dbReference type="GO" id="GO:0006435">
    <property type="term" value="P:threonyl-tRNA aminoacylation"/>
    <property type="evidence" value="ECO:0007669"/>
    <property type="project" value="UniProtKB-UniRule"/>
</dbReference>
<dbReference type="AlphaFoldDB" id="A0A3G8LJ57"/>
<evidence type="ECO:0000256" key="12">
    <source>
        <dbReference type="ARBA" id="ARBA00049515"/>
    </source>
</evidence>
<dbReference type="GO" id="GO:0004829">
    <property type="term" value="F:threonine-tRNA ligase activity"/>
    <property type="evidence" value="ECO:0007669"/>
    <property type="project" value="UniProtKB-UniRule"/>
</dbReference>
<dbReference type="EMBL" id="CP034044">
    <property type="protein sequence ID" value="AZG68912.1"/>
    <property type="molecule type" value="Genomic_DNA"/>
</dbReference>
<dbReference type="GO" id="GO:0000049">
    <property type="term" value="F:tRNA binding"/>
    <property type="evidence" value="ECO:0007669"/>
    <property type="project" value="UniProtKB-KW"/>
</dbReference>
<dbReference type="InterPro" id="IPR006195">
    <property type="entry name" value="aa-tRNA-synth_II"/>
</dbReference>
<dbReference type="InterPro" id="IPR033728">
    <property type="entry name" value="ThrRS_core"/>
</dbReference>
<evidence type="ECO:0000256" key="10">
    <source>
        <dbReference type="ARBA" id="ARBA00022917"/>
    </source>
</evidence>
<dbReference type="EMBL" id="VFSY01000029">
    <property type="protein sequence ID" value="TPI01154.1"/>
    <property type="molecule type" value="Genomic_DNA"/>
</dbReference>
<organism evidence="15 17">
    <name type="scientific">Mycoplasma struthionis</name>
    <dbReference type="NCBI Taxonomy" id="538220"/>
    <lineage>
        <taxon>Bacteria</taxon>
        <taxon>Bacillati</taxon>
        <taxon>Mycoplasmatota</taxon>
        <taxon>Mollicutes</taxon>
        <taxon>Mycoplasmataceae</taxon>
        <taxon>Mycoplasma</taxon>
    </lineage>
</organism>
<dbReference type="PANTHER" id="PTHR11451">
    <property type="entry name" value="THREONINE-TRNA LIGASE"/>
    <property type="match status" value="1"/>
</dbReference>
<dbReference type="Pfam" id="PF00587">
    <property type="entry name" value="tRNA-synt_2b"/>
    <property type="match status" value="1"/>
</dbReference>
<dbReference type="SUPFAM" id="SSF55186">
    <property type="entry name" value="ThrRS/AlaRS common domain"/>
    <property type="match status" value="1"/>
</dbReference>
<evidence type="ECO:0000256" key="11">
    <source>
        <dbReference type="ARBA" id="ARBA00023146"/>
    </source>
</evidence>
<comment type="catalytic activity">
    <reaction evidence="12 13">
        <text>tRNA(Thr) + L-threonine + ATP = L-threonyl-tRNA(Thr) + AMP + diphosphate + H(+)</text>
        <dbReference type="Rhea" id="RHEA:24624"/>
        <dbReference type="Rhea" id="RHEA-COMP:9670"/>
        <dbReference type="Rhea" id="RHEA-COMP:9704"/>
        <dbReference type="ChEBI" id="CHEBI:15378"/>
        <dbReference type="ChEBI" id="CHEBI:30616"/>
        <dbReference type="ChEBI" id="CHEBI:33019"/>
        <dbReference type="ChEBI" id="CHEBI:57926"/>
        <dbReference type="ChEBI" id="CHEBI:78442"/>
        <dbReference type="ChEBI" id="CHEBI:78534"/>
        <dbReference type="ChEBI" id="CHEBI:456215"/>
        <dbReference type="EC" id="6.1.1.3"/>
    </reaction>
</comment>
<evidence type="ECO:0000256" key="3">
    <source>
        <dbReference type="ARBA" id="ARBA00022555"/>
    </source>
</evidence>
<dbReference type="Pfam" id="PF03129">
    <property type="entry name" value="HGTP_anticodon"/>
    <property type="match status" value="1"/>
</dbReference>
<keyword evidence="11 13" id="KW-0030">Aminoacyl-tRNA synthetase</keyword>
<dbReference type="OrthoDB" id="9802304at2"/>
<dbReference type="InterPro" id="IPR002314">
    <property type="entry name" value="aa-tRNA-synt_IIb"/>
</dbReference>
<dbReference type="GO" id="GO:0046872">
    <property type="term" value="F:metal ion binding"/>
    <property type="evidence" value="ECO:0007669"/>
    <property type="project" value="UniProtKB-KW"/>
</dbReference>
<comment type="subcellular location">
    <subcellularLocation>
        <location evidence="13">Cytoplasm</location>
    </subcellularLocation>
</comment>
<dbReference type="CDD" id="cd00771">
    <property type="entry name" value="ThrRS_core"/>
    <property type="match status" value="1"/>
</dbReference>
<accession>A0A3G8LJ57</accession>
<keyword evidence="8 13" id="KW-0067">ATP-binding</keyword>
<feature type="binding site" evidence="13">
    <location>
        <position position="324"/>
    </location>
    <ligand>
        <name>Zn(2+)</name>
        <dbReference type="ChEBI" id="CHEBI:29105"/>
        <note>catalytic</note>
    </ligand>
</feature>
<evidence type="ECO:0000313" key="15">
    <source>
        <dbReference type="EMBL" id="AZG68912.1"/>
    </source>
</evidence>
<dbReference type="InterPro" id="IPR045864">
    <property type="entry name" value="aa-tRNA-synth_II/BPL/LPL"/>
</dbReference>
<dbReference type="SUPFAM" id="SSF55681">
    <property type="entry name" value="Class II aaRS and biotin synthetases"/>
    <property type="match status" value="1"/>
</dbReference>
<dbReference type="InterPro" id="IPR047246">
    <property type="entry name" value="ThrRS_anticodon"/>
</dbReference>
<dbReference type="InterPro" id="IPR012947">
    <property type="entry name" value="tRNA_SAD"/>
</dbReference>
<keyword evidence="17" id="KW-1185">Reference proteome</keyword>
<reference evidence="16 18" key="2">
    <citation type="submission" date="2019-06" db="EMBL/GenBank/DDBJ databases">
        <title>A comparative genomics study of ostrich specific Mycoplasmas.</title>
        <authorList>
            <person name="Botes A."/>
            <person name="Nel T."/>
        </authorList>
    </citation>
    <scope>NUCLEOTIDE SEQUENCE [LARGE SCALE GENOMIC DNA]</scope>
    <source>
        <strain evidence="16 18">Ms01</strain>
    </source>
</reference>
<dbReference type="SMART" id="SM00863">
    <property type="entry name" value="tRNA_SAD"/>
    <property type="match status" value="1"/>
</dbReference>
<comment type="caution">
    <text evidence="13">Lacks conserved residue(s) required for the propagation of feature annotation.</text>
</comment>
<protein>
    <recommendedName>
        <fullName evidence="13">Threonine--tRNA ligase</fullName>
        <ecNumber evidence="13">6.1.1.3</ecNumber>
    </recommendedName>
    <alternativeName>
        <fullName evidence="13">Threonyl-tRNA synthetase</fullName>
        <shortName evidence="13">ThrRS</shortName>
    </alternativeName>
</protein>
<comment type="subunit">
    <text evidence="13">Homodimer.</text>
</comment>
<sequence>MNANKFLNHSCSHLLAAAILKLYPETKLAIGPAIDEGFYYDFEFKEPILESDLPKIEKLMKKLAEQNYEMRKVEISQYSFDNQPYKKELYDEFVSQGKEITFYQYYHPKTEEVLFTDLCAGNHIQNTKEIKHFKLLSVAGAYWRGDSKNKMLTRIYGTCWESKDELAKYLEILEERKERDHRKIGKELNIFMFNQLSGQGFPIWLEDGMKIHNAIRDYVLKLDKKYGFTEVMTPHFGEKKLYEISGHWDHYQDTMFKPIEMDNELLVARPMTCPHHIILFNSTRRSYKDLPIRYSEQSRLYRYEKSGALSGLERVRGMDLTEGHIFVRPDQIKSEFKHLYQMIKQALHDFDIEIDHVSLSLRDKEDTEKFFDNDEMWNRAENDLREVLKELNIEYKEFIGEAAFYGPKVDFQVRTVLNRVITMSTLQLDFLLPSRFEMKFVDDNEQFVTPVLIHRGLIGTYERFIATLLEQTKGVLPFWLSPKQVVIIPVANDFNDDAKKLYDEFLDADFNVSINLKNDRLNKKIREAQLQKSKYIIVLGRSEIENNTLAVREYGSDETTVYAKDEFINKLFELKRNLK</sequence>
<dbReference type="Pfam" id="PF07973">
    <property type="entry name" value="tRNA_SAD"/>
    <property type="match status" value="1"/>
</dbReference>
<keyword evidence="3 13" id="KW-0820">tRNA-binding</keyword>
<dbReference type="InterPro" id="IPR004154">
    <property type="entry name" value="Anticodon-bd"/>
</dbReference>
<dbReference type="RefSeq" id="WP_124724605.1">
    <property type="nucleotide sequence ID" value="NZ_CP034044.1"/>
</dbReference>
<evidence type="ECO:0000313" key="18">
    <source>
        <dbReference type="Proteomes" id="UP000317904"/>
    </source>
</evidence>
<dbReference type="FunFam" id="3.30.930.10:FF:000002">
    <property type="entry name" value="Threonine--tRNA ligase"/>
    <property type="match status" value="1"/>
</dbReference>
<dbReference type="InterPro" id="IPR018163">
    <property type="entry name" value="Thr/Ala-tRNA-synth_IIc_edit"/>
</dbReference>
<evidence type="ECO:0000313" key="16">
    <source>
        <dbReference type="EMBL" id="TPI01154.1"/>
    </source>
</evidence>
<evidence type="ECO:0000259" key="14">
    <source>
        <dbReference type="PROSITE" id="PS50862"/>
    </source>
</evidence>
<dbReference type="Gene3D" id="3.30.930.10">
    <property type="entry name" value="Bira Bifunctional Protein, Domain 2"/>
    <property type="match status" value="1"/>
</dbReference>
<keyword evidence="4 13" id="KW-0436">Ligase</keyword>
<dbReference type="Gene3D" id="3.30.54.20">
    <property type="match status" value="1"/>
</dbReference>
<evidence type="ECO:0000256" key="8">
    <source>
        <dbReference type="ARBA" id="ARBA00022840"/>
    </source>
</evidence>
<dbReference type="PROSITE" id="PS50862">
    <property type="entry name" value="AA_TRNA_LIGASE_II"/>
    <property type="match status" value="1"/>
</dbReference>